<dbReference type="AlphaFoldDB" id="A0A9Q1K3D5"/>
<organism evidence="2 3">
    <name type="scientific">Carnegiea gigantea</name>
    <dbReference type="NCBI Taxonomy" id="171969"/>
    <lineage>
        <taxon>Eukaryota</taxon>
        <taxon>Viridiplantae</taxon>
        <taxon>Streptophyta</taxon>
        <taxon>Embryophyta</taxon>
        <taxon>Tracheophyta</taxon>
        <taxon>Spermatophyta</taxon>
        <taxon>Magnoliopsida</taxon>
        <taxon>eudicotyledons</taxon>
        <taxon>Gunneridae</taxon>
        <taxon>Pentapetalae</taxon>
        <taxon>Caryophyllales</taxon>
        <taxon>Cactineae</taxon>
        <taxon>Cactaceae</taxon>
        <taxon>Cactoideae</taxon>
        <taxon>Echinocereeae</taxon>
        <taxon>Carnegiea</taxon>
    </lineage>
</organism>
<sequence>MGQQWNRNKTPADILEDHPYFAILKSYICIELSLEERDAKTDGFQQQYIRQLIELNKEIKMKRNSLESIEGVDYRKIIHESEIKLRRKSAHILKENLAHIEPSASTYSSPLALGQPCPEYGSEREPLTAGPNDPIKVNFNTDTCRIDGQVPIKIECSNSSLSPMFFYATRPMVSEEIIRESQIELQTKSAHMAPKKQAHTEPSTSAHGSPLIPEEPSQECGSVREPPVAGPNDPIEIK</sequence>
<reference evidence="2" key="1">
    <citation type="submission" date="2022-04" db="EMBL/GenBank/DDBJ databases">
        <title>Carnegiea gigantea Genome sequencing and assembly v2.</title>
        <authorList>
            <person name="Copetti D."/>
            <person name="Sanderson M.J."/>
            <person name="Burquez A."/>
            <person name="Wojciechowski M.F."/>
        </authorList>
    </citation>
    <scope>NUCLEOTIDE SEQUENCE</scope>
    <source>
        <strain evidence="2">SGP5-SGP5p</strain>
        <tissue evidence="2">Aerial part</tissue>
    </source>
</reference>
<evidence type="ECO:0000313" key="3">
    <source>
        <dbReference type="Proteomes" id="UP001153076"/>
    </source>
</evidence>
<gene>
    <name evidence="2" type="ORF">Cgig2_017507</name>
</gene>
<dbReference type="Proteomes" id="UP001153076">
    <property type="component" value="Unassembled WGS sequence"/>
</dbReference>
<keyword evidence="3" id="KW-1185">Reference proteome</keyword>
<proteinExistence type="predicted"/>
<dbReference type="EMBL" id="JAKOGI010000369">
    <property type="protein sequence ID" value="KAJ8436039.1"/>
    <property type="molecule type" value="Genomic_DNA"/>
</dbReference>
<evidence type="ECO:0000313" key="2">
    <source>
        <dbReference type="EMBL" id="KAJ8436039.1"/>
    </source>
</evidence>
<accession>A0A9Q1K3D5</accession>
<evidence type="ECO:0000256" key="1">
    <source>
        <dbReference type="SAM" id="MobiDB-lite"/>
    </source>
</evidence>
<feature type="region of interest" description="Disordered" evidence="1">
    <location>
        <begin position="187"/>
        <end position="238"/>
    </location>
</feature>
<name>A0A9Q1K3D5_9CARY</name>
<comment type="caution">
    <text evidence="2">The sequence shown here is derived from an EMBL/GenBank/DDBJ whole genome shotgun (WGS) entry which is preliminary data.</text>
</comment>
<protein>
    <submittedName>
        <fullName evidence="2">Uncharacterized protein</fullName>
    </submittedName>
</protein>